<name>A0A1D3L358_9EURY</name>
<organism evidence="3 4">
    <name type="scientific">Methanobacterium congolense</name>
    <dbReference type="NCBI Taxonomy" id="118062"/>
    <lineage>
        <taxon>Archaea</taxon>
        <taxon>Methanobacteriati</taxon>
        <taxon>Methanobacteriota</taxon>
        <taxon>Methanomada group</taxon>
        <taxon>Methanobacteria</taxon>
        <taxon>Methanobacteriales</taxon>
        <taxon>Methanobacteriaceae</taxon>
        <taxon>Methanobacterium</taxon>
    </lineage>
</organism>
<reference evidence="3 4" key="1">
    <citation type="submission" date="2016-08" db="EMBL/GenBank/DDBJ databases">
        <authorList>
            <person name="Seilhamer J.J."/>
        </authorList>
    </citation>
    <scope>NUCLEOTIDE SEQUENCE [LARGE SCALE GENOMIC DNA]</scope>
    <source>
        <strain evidence="3">Buetzberg</strain>
    </source>
</reference>
<dbReference type="GeneID" id="30412291"/>
<dbReference type="EMBL" id="LT607756">
    <property type="protein sequence ID" value="SCG86006.1"/>
    <property type="molecule type" value="Genomic_DNA"/>
</dbReference>
<dbReference type="InterPro" id="IPR007166">
    <property type="entry name" value="Class3_signal_pept_motif"/>
</dbReference>
<dbReference type="PATRIC" id="fig|129848.4.peg.1475"/>
<dbReference type="Proteomes" id="UP000094707">
    <property type="component" value="Chromosome I"/>
</dbReference>
<protein>
    <submittedName>
        <fullName evidence="3">Class III signal peptide</fullName>
    </submittedName>
</protein>
<dbReference type="Pfam" id="PF04021">
    <property type="entry name" value="Class_IIIsignal"/>
    <property type="match status" value="1"/>
</dbReference>
<dbReference type="KEGG" id="mcub:MCBB_1450"/>
<evidence type="ECO:0000256" key="1">
    <source>
        <dbReference type="SAM" id="Phobius"/>
    </source>
</evidence>
<accession>A0A1D3L358</accession>
<proteinExistence type="predicted"/>
<dbReference type="KEGG" id="mcub:MCBB_1448"/>
<evidence type="ECO:0000313" key="2">
    <source>
        <dbReference type="EMBL" id="SCG86004.1"/>
    </source>
</evidence>
<evidence type="ECO:0000313" key="3">
    <source>
        <dbReference type="EMBL" id="SCG86006.1"/>
    </source>
</evidence>
<dbReference type="EMBL" id="LT607756">
    <property type="protein sequence ID" value="SCG86004.1"/>
    <property type="molecule type" value="Genomic_DNA"/>
</dbReference>
<keyword evidence="1" id="KW-0812">Transmembrane</keyword>
<keyword evidence="4" id="KW-1185">Reference proteome</keyword>
<evidence type="ECO:0000313" key="4">
    <source>
        <dbReference type="Proteomes" id="UP000094707"/>
    </source>
</evidence>
<gene>
    <name evidence="2" type="ORF">MCBB_1448</name>
    <name evidence="3" type="ORF">MCBB_1450</name>
</gene>
<dbReference type="AlphaFoldDB" id="A0A1D3L358"/>
<feature type="transmembrane region" description="Helical" evidence="1">
    <location>
        <begin position="12"/>
        <end position="32"/>
    </location>
</feature>
<dbReference type="RefSeq" id="WP_071907113.1">
    <property type="nucleotide sequence ID" value="NZ_LT607756.1"/>
</dbReference>
<keyword evidence="1" id="KW-0472">Membrane</keyword>
<keyword evidence="1" id="KW-1133">Transmembrane helix</keyword>
<dbReference type="STRING" id="118062.MCBB_1448"/>
<sequence>MLSDEKAQISAEMILLIGAILVIVIVAGQYIFSISNSVAGNITDVVNTARNSAIGKM</sequence>